<dbReference type="Proteomes" id="UP000544331">
    <property type="component" value="Unassembled WGS sequence"/>
</dbReference>
<evidence type="ECO:0000256" key="1">
    <source>
        <dbReference type="SAM" id="MobiDB-lite"/>
    </source>
</evidence>
<gene>
    <name evidence="2" type="ORF">FMUND_12756</name>
</gene>
<name>A0A8H5Y313_9HYPO</name>
<keyword evidence="3" id="KW-1185">Reference proteome</keyword>
<sequence>MENSGHPIYHLLKGSSAKAAADLPDQPPSLQHAATAEALALDLRRRDEEDDLVWYQRLSTWVRDNAEIAVADGGSDRGPEFPAVALPLPPGTHSNLALYLHTGRQVNWPPGFSKPYLDFQMRTLRPSGQFHKFLNGLFTPGYYDKETKTQIPATIAVPNYPGVEVNLYHRPEDTTARTECNAITNINARAEAVNETVVGGFWKYSHNFQAEPQMLSFHGLVERLKETPYGDAFVTGGPGSGKTTTVMNLVAAIVSGGVGETRQHQPKLTVAVGSEPVTSDKPESVASDKPESTGWMDDDNDDTCSEASFCSAVSYLAVGPGSDQLQQENITSAHSFDICDDTTLPSDYRVLTTESGPNLECGLYALMKSMQHQMPDGASTPNSVDDLRSLVDSPEYTQMMAVSQGSG</sequence>
<dbReference type="OrthoDB" id="5105325at2759"/>
<feature type="compositionally biased region" description="Basic and acidic residues" evidence="1">
    <location>
        <begin position="278"/>
        <end position="291"/>
    </location>
</feature>
<dbReference type="EMBL" id="JAAOAN010000534">
    <property type="protein sequence ID" value="KAF5703997.1"/>
    <property type="molecule type" value="Genomic_DNA"/>
</dbReference>
<evidence type="ECO:0000313" key="3">
    <source>
        <dbReference type="Proteomes" id="UP000544331"/>
    </source>
</evidence>
<dbReference type="InterPro" id="IPR027417">
    <property type="entry name" value="P-loop_NTPase"/>
</dbReference>
<evidence type="ECO:0000313" key="2">
    <source>
        <dbReference type="EMBL" id="KAF5703997.1"/>
    </source>
</evidence>
<dbReference type="SUPFAM" id="SSF52540">
    <property type="entry name" value="P-loop containing nucleoside triphosphate hydrolases"/>
    <property type="match status" value="1"/>
</dbReference>
<proteinExistence type="predicted"/>
<dbReference type="AlphaFoldDB" id="A0A8H5Y313"/>
<protein>
    <submittedName>
        <fullName evidence="2">Uncharacterized protein</fullName>
    </submittedName>
</protein>
<feature type="region of interest" description="Disordered" evidence="1">
    <location>
        <begin position="263"/>
        <end position="300"/>
    </location>
</feature>
<reference evidence="2 3" key="1">
    <citation type="submission" date="2020-05" db="EMBL/GenBank/DDBJ databases">
        <title>Identification and distribution of gene clusters putatively required for synthesis of sphingolipid metabolism inhibitors in phylogenetically diverse species of the filamentous fungus Fusarium.</title>
        <authorList>
            <person name="Kim H.-S."/>
            <person name="Busman M."/>
            <person name="Brown D.W."/>
            <person name="Divon H."/>
            <person name="Uhlig S."/>
            <person name="Proctor R.H."/>
        </authorList>
    </citation>
    <scope>NUCLEOTIDE SEQUENCE [LARGE SCALE GENOMIC DNA]</scope>
    <source>
        <strain evidence="2 3">NRRL 66235</strain>
    </source>
</reference>
<organism evidence="2 3">
    <name type="scientific">Fusarium mundagurra</name>
    <dbReference type="NCBI Taxonomy" id="1567541"/>
    <lineage>
        <taxon>Eukaryota</taxon>
        <taxon>Fungi</taxon>
        <taxon>Dikarya</taxon>
        <taxon>Ascomycota</taxon>
        <taxon>Pezizomycotina</taxon>
        <taxon>Sordariomycetes</taxon>
        <taxon>Hypocreomycetidae</taxon>
        <taxon>Hypocreales</taxon>
        <taxon>Nectriaceae</taxon>
        <taxon>Fusarium</taxon>
        <taxon>Fusarium fujikuroi species complex</taxon>
    </lineage>
</organism>
<accession>A0A8H5Y313</accession>
<comment type="caution">
    <text evidence="2">The sequence shown here is derived from an EMBL/GenBank/DDBJ whole genome shotgun (WGS) entry which is preliminary data.</text>
</comment>